<organism evidence="4 5">
    <name type="scientific">Kitasatospora terrestris</name>
    <dbReference type="NCBI Taxonomy" id="258051"/>
    <lineage>
        <taxon>Bacteria</taxon>
        <taxon>Bacillati</taxon>
        <taxon>Actinomycetota</taxon>
        <taxon>Actinomycetes</taxon>
        <taxon>Kitasatosporales</taxon>
        <taxon>Streptomycetaceae</taxon>
        <taxon>Kitasatospora</taxon>
    </lineage>
</organism>
<dbReference type="PANTHER" id="PTHR46825:SF7">
    <property type="entry name" value="D-ALANYL-D-ALANINE CARBOXYPEPTIDASE"/>
    <property type="match status" value="1"/>
</dbReference>
<feature type="domain" description="Beta-lactamase-related" evidence="3">
    <location>
        <begin position="58"/>
        <end position="398"/>
    </location>
</feature>
<accession>A0ABP9DDW6</accession>
<keyword evidence="5" id="KW-1185">Reference proteome</keyword>
<gene>
    <name evidence="4" type="ORF">GCM10023235_09220</name>
</gene>
<keyword evidence="4" id="KW-0378">Hydrolase</keyword>
<protein>
    <submittedName>
        <fullName evidence="4">Serine hydrolase domain-containing protein</fullName>
    </submittedName>
</protein>
<dbReference type="RefSeq" id="WP_345695460.1">
    <property type="nucleotide sequence ID" value="NZ_BAABIS010000001.1"/>
</dbReference>
<name>A0ABP9DDW6_9ACTN</name>
<proteinExistence type="predicted"/>
<dbReference type="Gene3D" id="3.40.710.10">
    <property type="entry name" value="DD-peptidase/beta-lactamase superfamily"/>
    <property type="match status" value="1"/>
</dbReference>
<evidence type="ECO:0000259" key="3">
    <source>
        <dbReference type="Pfam" id="PF00144"/>
    </source>
</evidence>
<evidence type="ECO:0000313" key="5">
    <source>
        <dbReference type="Proteomes" id="UP001501752"/>
    </source>
</evidence>
<dbReference type="SUPFAM" id="SSF56601">
    <property type="entry name" value="beta-lactamase/transpeptidase-like"/>
    <property type="match status" value="1"/>
</dbReference>
<dbReference type="Proteomes" id="UP001501752">
    <property type="component" value="Unassembled WGS sequence"/>
</dbReference>
<reference evidence="5" key="1">
    <citation type="journal article" date="2019" name="Int. J. Syst. Evol. Microbiol.">
        <title>The Global Catalogue of Microorganisms (GCM) 10K type strain sequencing project: providing services to taxonomists for standard genome sequencing and annotation.</title>
        <authorList>
            <consortium name="The Broad Institute Genomics Platform"/>
            <consortium name="The Broad Institute Genome Sequencing Center for Infectious Disease"/>
            <person name="Wu L."/>
            <person name="Ma J."/>
        </authorList>
    </citation>
    <scope>NUCLEOTIDE SEQUENCE [LARGE SCALE GENOMIC DNA]</scope>
    <source>
        <strain evidence="5">JCM 13006</strain>
    </source>
</reference>
<feature type="signal peptide" evidence="2">
    <location>
        <begin position="1"/>
        <end position="33"/>
    </location>
</feature>
<comment type="caution">
    <text evidence="4">The sequence shown here is derived from an EMBL/GenBank/DDBJ whole genome shotgun (WGS) entry which is preliminary data.</text>
</comment>
<feature type="chain" id="PRO_5045478050" evidence="2">
    <location>
        <begin position="34"/>
        <end position="409"/>
    </location>
</feature>
<keyword evidence="2" id="KW-0732">Signal</keyword>
<dbReference type="PANTHER" id="PTHR46825">
    <property type="entry name" value="D-ALANYL-D-ALANINE-CARBOXYPEPTIDASE/ENDOPEPTIDASE AMPH"/>
    <property type="match status" value="1"/>
</dbReference>
<dbReference type="Pfam" id="PF00144">
    <property type="entry name" value="Beta-lactamase"/>
    <property type="match status" value="1"/>
</dbReference>
<dbReference type="InterPro" id="IPR012338">
    <property type="entry name" value="Beta-lactam/transpept-like"/>
</dbReference>
<sequence length="409" mass="43552">MNTTVRNRRWTNLAVAGAMLVAVVAGAGGSASAAPLPTASGASTASAALPPLDREAVRKAVAGFPDAEINGALVRIAGDGRPFGASGGIGDRTTGEAPDPEGRFRIGSMSKVFTATVVLQLAAEHRLDLDGTVQQYLPGLLPADFPPVRIGQLLNHTSGLPHGTSGAWGDGTAEWFVAHRFDSWTPQQVVATLAGQRMVFAPGTGQQYNGFNTFVAGLLIEKVTGHAYAHEVRHRIIQPLHLHDTTVPDRDDSRLARPAAHAYLTVHDADGTGHQVDVTEQSPWPWAEGGLISSAPDLDRFLTALFQGRLLPAAQQELLFTLPDVPNVDNPQCLPGQVSACMSMGLVRTEINGVTLWGKTGSRPGWTSGMFATRDLQRRMVYSFNPTSPRGADMRYILRLANAVIPPAK</sequence>
<evidence type="ECO:0000313" key="4">
    <source>
        <dbReference type="EMBL" id="GAA4836471.1"/>
    </source>
</evidence>
<feature type="region of interest" description="Disordered" evidence="1">
    <location>
        <begin position="84"/>
        <end position="103"/>
    </location>
</feature>
<evidence type="ECO:0000256" key="1">
    <source>
        <dbReference type="SAM" id="MobiDB-lite"/>
    </source>
</evidence>
<dbReference type="EMBL" id="BAABIS010000001">
    <property type="protein sequence ID" value="GAA4836471.1"/>
    <property type="molecule type" value="Genomic_DNA"/>
</dbReference>
<dbReference type="InterPro" id="IPR001466">
    <property type="entry name" value="Beta-lactam-related"/>
</dbReference>
<dbReference type="GO" id="GO:0016787">
    <property type="term" value="F:hydrolase activity"/>
    <property type="evidence" value="ECO:0007669"/>
    <property type="project" value="UniProtKB-KW"/>
</dbReference>
<evidence type="ECO:0000256" key="2">
    <source>
        <dbReference type="SAM" id="SignalP"/>
    </source>
</evidence>
<dbReference type="InterPro" id="IPR050491">
    <property type="entry name" value="AmpC-like"/>
</dbReference>